<dbReference type="Pfam" id="PF13479">
    <property type="entry name" value="AAA_24"/>
    <property type="match status" value="1"/>
</dbReference>
<organism evidence="2 3">
    <name type="scientific">Bacillus phage vB_BanS_Chewbecca</name>
    <dbReference type="NCBI Taxonomy" id="2894786"/>
    <lineage>
        <taxon>Viruses</taxon>
        <taxon>Duplodnaviria</taxon>
        <taxon>Heunggongvirae</taxon>
        <taxon>Uroviricota</taxon>
        <taxon>Caudoviricetes</taxon>
        <taxon>Joanripponvirinae</taxon>
        <taxon>Tsamsavirus</taxon>
        <taxon>Tsamsavirus chewbecca</taxon>
    </lineage>
</organism>
<keyword evidence="3" id="KW-1185">Reference proteome</keyword>
<evidence type="ECO:0000313" key="2">
    <source>
        <dbReference type="EMBL" id="UGO46146.1"/>
    </source>
</evidence>
<accession>A0AAE8YMF9</accession>
<name>A0AAE8YMF9_9CAUD</name>
<dbReference type="EMBL" id="OK499972">
    <property type="protein sequence ID" value="UGO46146.1"/>
    <property type="molecule type" value="Genomic_DNA"/>
</dbReference>
<feature type="region of interest" description="Disordered" evidence="1">
    <location>
        <begin position="305"/>
        <end position="331"/>
    </location>
</feature>
<reference evidence="2 3" key="1">
    <citation type="submission" date="2021-10" db="EMBL/GenBank/DDBJ databases">
        <authorList>
            <person name="Lavering E.D."/>
            <person name="James R."/>
            <person name="Fairhom J.D."/>
            <person name="Ogilvie B.H."/>
            <person name="Thurgood T.L."/>
            <person name="Robison R.A."/>
            <person name="Grose J.H."/>
        </authorList>
    </citation>
    <scope>NUCLEOTIDE SEQUENCE [LARGE SCALE GENOMIC DNA]</scope>
</reference>
<gene>
    <name evidence="2" type="ORF">CHEWBECCA_63</name>
</gene>
<sequence>MSFLNKIKPNKPVASLEGYFMTLLGKSKFGKTTWIMDVVREHYDGDMSKALLLATEIGYKTMDGVYALPITGFEWAEDEDNEEEKGFIETVDELVENKKDVPFRFIIIDTITALERYAISYTVRKANRDDQPQKRYTDISDIPWGKGYNLVAEHIYEQIDRLKKAGFGVLVIGHEKTKSTTTKDEFTYDYTGLNVLTKTSDIIERESDFIIYGDLMTVEGEDGKPVEQRMLRFRSDGNFLAGCRFRHFPDALSNDPADFLEAFKEAVEKSSMRPKKAVKSVKDANPVDEETAELVEQMKENQEKVEKAKSKQVEKEAEAEKSAVETKEESVELDKVSQLKDEIMGTVKTLDDETREKVKDAFLKVFGTPDFRKSDDREKLERALAYVKSLA</sequence>
<dbReference type="Proteomes" id="UP000827751">
    <property type="component" value="Segment"/>
</dbReference>
<evidence type="ECO:0000256" key="1">
    <source>
        <dbReference type="SAM" id="MobiDB-lite"/>
    </source>
</evidence>
<proteinExistence type="predicted"/>
<protein>
    <submittedName>
        <fullName evidence="2">Nucleotide-binding protein</fullName>
    </submittedName>
</protein>
<evidence type="ECO:0000313" key="3">
    <source>
        <dbReference type="Proteomes" id="UP000827751"/>
    </source>
</evidence>